<organism evidence="2 3">
    <name type="scientific">Saccharothrix coeruleofusca</name>
    <dbReference type="NCBI Taxonomy" id="33919"/>
    <lineage>
        <taxon>Bacteria</taxon>
        <taxon>Bacillati</taxon>
        <taxon>Actinomycetota</taxon>
        <taxon>Actinomycetes</taxon>
        <taxon>Pseudonocardiales</taxon>
        <taxon>Pseudonocardiaceae</taxon>
        <taxon>Saccharothrix</taxon>
    </lineage>
</organism>
<proteinExistence type="predicted"/>
<reference evidence="2" key="1">
    <citation type="journal article" date="2014" name="Int. J. Syst. Evol. Microbiol.">
        <title>Complete genome sequence of Corynebacterium casei LMG S-19264T (=DSM 44701T), isolated from a smear-ripened cheese.</title>
        <authorList>
            <consortium name="US DOE Joint Genome Institute (JGI-PGF)"/>
            <person name="Walter F."/>
            <person name="Albersmeier A."/>
            <person name="Kalinowski J."/>
            <person name="Ruckert C."/>
        </authorList>
    </citation>
    <scope>NUCLEOTIDE SEQUENCE</scope>
    <source>
        <strain evidence="2">JCM 3313</strain>
    </source>
</reference>
<dbReference type="RefSeq" id="WP_189225752.1">
    <property type="nucleotide sequence ID" value="NZ_BMRG01000012.1"/>
</dbReference>
<reference evidence="2" key="2">
    <citation type="submission" date="2020-09" db="EMBL/GenBank/DDBJ databases">
        <authorList>
            <person name="Sun Q."/>
            <person name="Ohkuma M."/>
        </authorList>
    </citation>
    <scope>NUCLEOTIDE SEQUENCE</scope>
    <source>
        <strain evidence="2">JCM 3313</strain>
    </source>
</reference>
<dbReference type="Pfam" id="PF11239">
    <property type="entry name" value="DUF3040"/>
    <property type="match status" value="1"/>
</dbReference>
<accession>A0A918AQL3</accession>
<evidence type="ECO:0000313" key="2">
    <source>
        <dbReference type="EMBL" id="GGP70943.1"/>
    </source>
</evidence>
<keyword evidence="1" id="KW-0812">Transmembrane</keyword>
<dbReference type="InterPro" id="IPR021401">
    <property type="entry name" value="DUF3040"/>
</dbReference>
<keyword evidence="3" id="KW-1185">Reference proteome</keyword>
<evidence type="ECO:0000256" key="1">
    <source>
        <dbReference type="SAM" id="Phobius"/>
    </source>
</evidence>
<evidence type="ECO:0008006" key="4">
    <source>
        <dbReference type="Google" id="ProtNLM"/>
    </source>
</evidence>
<protein>
    <recommendedName>
        <fullName evidence="4">DUF3040 family protein</fullName>
    </recommendedName>
</protein>
<feature type="transmembrane region" description="Helical" evidence="1">
    <location>
        <begin position="49"/>
        <end position="79"/>
    </location>
</feature>
<gene>
    <name evidence="2" type="ORF">GCM10010185_49930</name>
</gene>
<comment type="caution">
    <text evidence="2">The sequence shown here is derived from an EMBL/GenBank/DDBJ whole genome shotgun (WGS) entry which is preliminary data.</text>
</comment>
<dbReference type="AlphaFoldDB" id="A0A918AQL3"/>
<evidence type="ECO:0000313" key="3">
    <source>
        <dbReference type="Proteomes" id="UP000639606"/>
    </source>
</evidence>
<dbReference type="EMBL" id="BMRG01000012">
    <property type="protein sequence ID" value="GGP70943.1"/>
    <property type="molecule type" value="Genomic_DNA"/>
</dbReference>
<keyword evidence="1" id="KW-0472">Membrane</keyword>
<dbReference type="Proteomes" id="UP000639606">
    <property type="component" value="Unassembled WGS sequence"/>
</dbReference>
<keyword evidence="1" id="KW-1133">Transmembrane helix</keyword>
<name>A0A918AQL3_9PSEU</name>
<sequence>MDAEYERRQLRRIERWFEVTDPRLAATLAGPGAPVRTANRRSVRFAVDAAGLTLVVAGTAVALPLVFFGCLLLMTGACLHTTCRRR</sequence>